<protein>
    <recommendedName>
        <fullName evidence="4">Transposase</fullName>
    </recommendedName>
</protein>
<evidence type="ECO:0000256" key="1">
    <source>
        <dbReference type="SAM" id="MobiDB-lite"/>
    </source>
</evidence>
<dbReference type="EMBL" id="NWSV01000027">
    <property type="protein sequence ID" value="PDT01041.1"/>
    <property type="molecule type" value="Genomic_DNA"/>
</dbReference>
<reference evidence="2 3" key="1">
    <citation type="submission" date="2017-09" db="EMBL/GenBank/DDBJ databases">
        <title>Comparative genomics of rhizobia isolated from Phaseolus vulgaris in China.</title>
        <authorList>
            <person name="Tong W."/>
        </authorList>
    </citation>
    <scope>NUCLEOTIDE SEQUENCE [LARGE SCALE GENOMIC DNA]</scope>
    <source>
        <strain evidence="2 3">C5</strain>
    </source>
</reference>
<organism evidence="2 3">
    <name type="scientific">Rhizobium chutanense</name>
    <dbReference type="NCBI Taxonomy" id="2035448"/>
    <lineage>
        <taxon>Bacteria</taxon>
        <taxon>Pseudomonadati</taxon>
        <taxon>Pseudomonadota</taxon>
        <taxon>Alphaproteobacteria</taxon>
        <taxon>Hyphomicrobiales</taxon>
        <taxon>Rhizobiaceae</taxon>
        <taxon>Rhizobium/Agrobacterium group</taxon>
        <taxon>Rhizobium</taxon>
    </lineage>
</organism>
<dbReference type="RefSeq" id="WP_097615163.1">
    <property type="nucleotide sequence ID" value="NZ_NWSV01000027.1"/>
</dbReference>
<keyword evidence="3" id="KW-1185">Reference proteome</keyword>
<evidence type="ECO:0008006" key="4">
    <source>
        <dbReference type="Google" id="ProtNLM"/>
    </source>
</evidence>
<accession>A0A2A6J4W4</accession>
<evidence type="ECO:0000313" key="2">
    <source>
        <dbReference type="EMBL" id="PDT01041.1"/>
    </source>
</evidence>
<name>A0A2A6J4W4_9HYPH</name>
<proteinExistence type="predicted"/>
<gene>
    <name evidence="2" type="ORF">CO666_27375</name>
</gene>
<dbReference type="Proteomes" id="UP000220768">
    <property type="component" value="Unassembled WGS sequence"/>
</dbReference>
<comment type="caution">
    <text evidence="2">The sequence shown here is derived from an EMBL/GenBank/DDBJ whole genome shotgun (WGS) entry which is preliminary data.</text>
</comment>
<dbReference type="AlphaFoldDB" id="A0A2A6J4W4"/>
<feature type="region of interest" description="Disordered" evidence="1">
    <location>
        <begin position="80"/>
        <end position="103"/>
    </location>
</feature>
<evidence type="ECO:0000313" key="3">
    <source>
        <dbReference type="Proteomes" id="UP000220768"/>
    </source>
</evidence>
<sequence>MVSTRYRRKDLKLARCHIVKAAHRIADQEMMIRALELKGSPAGPAYALLDRLYDNQRRKLDRLKLIEAMLCESIVFPGLRPPSLPPVKTRPHLRLVSPPDHLP</sequence>